<reference evidence="1 2" key="1">
    <citation type="submission" date="2016-04" db="EMBL/GenBank/DDBJ databases">
        <title>High quality genome of the nematocidal Bacillus thuringiensis MYBT18246.</title>
        <authorList>
            <person name="Hollensteiner J."/>
            <person name="Poehlein A."/>
            <person name="Sproeer C."/>
            <person name="Bunk B."/>
            <person name="Rosenstiel P."/>
            <person name="Schulenburg H."/>
            <person name="Liesegang H."/>
        </authorList>
    </citation>
    <scope>NUCLEOTIDE SEQUENCE [LARGE SCALE GENOMIC DNA]</scope>
    <source>
        <strain evidence="1 2">MYBT18246</strain>
        <plasmid evidence="1 2">p150790</plasmid>
    </source>
</reference>
<evidence type="ECO:0000313" key="1">
    <source>
        <dbReference type="EMBL" id="ANS51605.1"/>
    </source>
</evidence>
<organism evidence="1 2">
    <name type="scientific">Bacillus thuringiensis</name>
    <dbReference type="NCBI Taxonomy" id="1428"/>
    <lineage>
        <taxon>Bacteria</taxon>
        <taxon>Bacillati</taxon>
        <taxon>Bacillota</taxon>
        <taxon>Bacilli</taxon>
        <taxon>Bacillales</taxon>
        <taxon>Bacillaceae</taxon>
        <taxon>Bacillus</taxon>
        <taxon>Bacillus cereus group</taxon>
    </lineage>
</organism>
<dbReference type="Proteomes" id="UP000092743">
    <property type="component" value="Plasmid p150790"/>
</dbReference>
<evidence type="ECO:0000313" key="2">
    <source>
        <dbReference type="Proteomes" id="UP000092743"/>
    </source>
</evidence>
<gene>
    <name evidence="1" type="ORF">BT246_63140</name>
</gene>
<dbReference type="EMBL" id="CP015351">
    <property type="protein sequence ID" value="ANS51605.1"/>
    <property type="molecule type" value="Genomic_DNA"/>
</dbReference>
<name>A0A9W3SH92_BACTU</name>
<dbReference type="AlphaFoldDB" id="A0A9W3SH92"/>
<geneLocation type="plasmid" evidence="1 2">
    <name>p150790</name>
</geneLocation>
<sequence length="46" mass="5403">MFPIRKHEKESTPHKRKKLDQIENSSYEVVRFQGTVPVSSKWTTGD</sequence>
<proteinExistence type="predicted"/>
<keyword evidence="1" id="KW-0614">Plasmid</keyword>
<protein>
    <submittedName>
        <fullName evidence="1">Uncharacterized protein</fullName>
    </submittedName>
</protein>
<accession>A0A9W3SH92</accession>